<name>A0A4Q0YYR8_9GAMM</name>
<dbReference type="Proteomes" id="UP000290287">
    <property type="component" value="Unassembled WGS sequence"/>
</dbReference>
<evidence type="ECO:0000256" key="1">
    <source>
        <dbReference type="SAM" id="Phobius"/>
    </source>
</evidence>
<keyword evidence="3" id="KW-1185">Reference proteome</keyword>
<comment type="caution">
    <text evidence="2">The sequence shown here is derived from an EMBL/GenBank/DDBJ whole genome shotgun (WGS) entry which is preliminary data.</text>
</comment>
<proteinExistence type="predicted"/>
<dbReference type="AlphaFoldDB" id="A0A4Q0YYR8"/>
<accession>A0A4Q0YYR8</accession>
<protein>
    <recommendedName>
        <fullName evidence="4">Outer membrane protein beta-barrel domain-containing protein</fullName>
    </recommendedName>
</protein>
<dbReference type="RefSeq" id="WP_161569555.1">
    <property type="nucleotide sequence ID" value="NZ_PEIB01000003.1"/>
</dbReference>
<feature type="transmembrane region" description="Helical" evidence="1">
    <location>
        <begin position="20"/>
        <end position="40"/>
    </location>
</feature>
<evidence type="ECO:0000313" key="3">
    <source>
        <dbReference type="Proteomes" id="UP000290287"/>
    </source>
</evidence>
<evidence type="ECO:0000313" key="2">
    <source>
        <dbReference type="EMBL" id="RXJ74231.1"/>
    </source>
</evidence>
<evidence type="ECO:0008006" key="4">
    <source>
        <dbReference type="Google" id="ProtNLM"/>
    </source>
</evidence>
<keyword evidence="1" id="KW-0812">Transmembrane</keyword>
<organism evidence="2 3">
    <name type="scientific">Veronia nyctiphanis</name>
    <dbReference type="NCBI Taxonomy" id="1278244"/>
    <lineage>
        <taxon>Bacteria</taxon>
        <taxon>Pseudomonadati</taxon>
        <taxon>Pseudomonadota</taxon>
        <taxon>Gammaproteobacteria</taxon>
        <taxon>Vibrionales</taxon>
        <taxon>Vibrionaceae</taxon>
        <taxon>Veronia</taxon>
    </lineage>
</organism>
<keyword evidence="1" id="KW-0472">Membrane</keyword>
<gene>
    <name evidence="2" type="ORF">CS022_03965</name>
</gene>
<dbReference type="OrthoDB" id="5917052at2"/>
<sequence length="262" mass="29654">MDKKLPTIFNRLPYDYYRNMFRFLLRYLYAFKTTLPYALANWLLGLHMKRHLVLASAPIFFVLSQPAFALESKAGWEVSLGLGYVHNAKEKIEIEREGKSNIIFSDAKFKSTALEVPIYYSLKAGRWDNSSAFEVEFIHNKLFIAPENLSHGVNHFEISHGFNLVYVNYAVEMNNWIARGGVGPVIASPTISIDGVESSEDYQLAGITTQFGLERELLAVDSFSLGVEGKVSYSYTKLDLDDGSVTVPNTALHLLFNLKYML</sequence>
<dbReference type="EMBL" id="PEIB01000003">
    <property type="protein sequence ID" value="RXJ74231.1"/>
    <property type="molecule type" value="Genomic_DNA"/>
</dbReference>
<keyword evidence="1" id="KW-1133">Transmembrane helix</keyword>
<reference evidence="2 3" key="1">
    <citation type="submission" date="2017-10" db="EMBL/GenBank/DDBJ databases">
        <title>Nyctiphanis sp. nov., isolated from the stomach of the euphausiid Nyctiphanes simplex (Hansen, 1911) in the Gulf of California.</title>
        <authorList>
            <person name="Gomez-Gil B."/>
            <person name="Aguilar-Mendez M."/>
            <person name="Lopez-Cortes A."/>
            <person name="Gomez-Gutierrez J."/>
            <person name="Roque A."/>
            <person name="Lang E."/>
            <person name="Gonzalez-Castillo A."/>
        </authorList>
    </citation>
    <scope>NUCLEOTIDE SEQUENCE [LARGE SCALE GENOMIC DNA]</scope>
    <source>
        <strain evidence="2 3">CAIM 600</strain>
    </source>
</reference>